<keyword evidence="4" id="KW-0112">Calmodulin-binding</keyword>
<dbReference type="AlphaFoldDB" id="D8R0K7"/>
<reference evidence="9 10" key="1">
    <citation type="journal article" date="2011" name="Science">
        <title>The Selaginella genome identifies genetic changes associated with the evolution of vascular plants.</title>
        <authorList>
            <person name="Banks J.A."/>
            <person name="Nishiyama T."/>
            <person name="Hasebe M."/>
            <person name="Bowman J.L."/>
            <person name="Gribskov M."/>
            <person name="dePamphilis C."/>
            <person name="Albert V.A."/>
            <person name="Aono N."/>
            <person name="Aoyama T."/>
            <person name="Ambrose B.A."/>
            <person name="Ashton N.W."/>
            <person name="Axtell M.J."/>
            <person name="Barker E."/>
            <person name="Barker M.S."/>
            <person name="Bennetzen J.L."/>
            <person name="Bonawitz N.D."/>
            <person name="Chapple C."/>
            <person name="Cheng C."/>
            <person name="Correa L.G."/>
            <person name="Dacre M."/>
            <person name="DeBarry J."/>
            <person name="Dreyer I."/>
            <person name="Elias M."/>
            <person name="Engstrom E.M."/>
            <person name="Estelle M."/>
            <person name="Feng L."/>
            <person name="Finet C."/>
            <person name="Floyd S.K."/>
            <person name="Frommer W.B."/>
            <person name="Fujita T."/>
            <person name="Gramzow L."/>
            <person name="Gutensohn M."/>
            <person name="Harholt J."/>
            <person name="Hattori M."/>
            <person name="Heyl A."/>
            <person name="Hirai T."/>
            <person name="Hiwatashi Y."/>
            <person name="Ishikawa M."/>
            <person name="Iwata M."/>
            <person name="Karol K.G."/>
            <person name="Koehler B."/>
            <person name="Kolukisaoglu U."/>
            <person name="Kubo M."/>
            <person name="Kurata T."/>
            <person name="Lalonde S."/>
            <person name="Li K."/>
            <person name="Li Y."/>
            <person name="Litt A."/>
            <person name="Lyons E."/>
            <person name="Manning G."/>
            <person name="Maruyama T."/>
            <person name="Michael T.P."/>
            <person name="Mikami K."/>
            <person name="Miyazaki S."/>
            <person name="Morinaga S."/>
            <person name="Murata T."/>
            <person name="Mueller-Roeber B."/>
            <person name="Nelson D.R."/>
            <person name="Obara M."/>
            <person name="Oguri Y."/>
            <person name="Olmstead R.G."/>
            <person name="Onodera N."/>
            <person name="Petersen B.L."/>
            <person name="Pils B."/>
            <person name="Prigge M."/>
            <person name="Rensing S.A."/>
            <person name="Riano-Pachon D.M."/>
            <person name="Roberts A.W."/>
            <person name="Sato Y."/>
            <person name="Scheller H.V."/>
            <person name="Schulz B."/>
            <person name="Schulz C."/>
            <person name="Shakirov E.V."/>
            <person name="Shibagaki N."/>
            <person name="Shinohara N."/>
            <person name="Shippen D.E."/>
            <person name="Soerensen I."/>
            <person name="Sotooka R."/>
            <person name="Sugimoto N."/>
            <person name="Sugita M."/>
            <person name="Sumikawa N."/>
            <person name="Tanurdzic M."/>
            <person name="Theissen G."/>
            <person name="Ulvskov P."/>
            <person name="Wakazuki S."/>
            <person name="Weng J.K."/>
            <person name="Willats W.W."/>
            <person name="Wipf D."/>
            <person name="Wolf P.G."/>
            <person name="Yang L."/>
            <person name="Zimmer A.D."/>
            <person name="Zhu Q."/>
            <person name="Mitros T."/>
            <person name="Hellsten U."/>
            <person name="Loque D."/>
            <person name="Otillar R."/>
            <person name="Salamov A."/>
            <person name="Schmutz J."/>
            <person name="Shapiro H."/>
            <person name="Lindquist E."/>
            <person name="Lucas S."/>
            <person name="Rokhsar D."/>
            <person name="Grigoriev I.V."/>
        </authorList>
    </citation>
    <scope>NUCLEOTIDE SEQUENCE [LARGE SCALE GENOMIC DNA]</scope>
</reference>
<dbReference type="OMA" id="SYMATTH"/>
<accession>D8R0K7</accession>
<dbReference type="PANTHER" id="PTHR32295">
    <property type="entry name" value="IQ-DOMAIN 5-RELATED"/>
    <property type="match status" value="1"/>
</dbReference>
<comment type="subunit">
    <text evidence="6">Binds to multiple calmodulin (CaM) in the presence of Ca(2+) and CaM-like proteins.</text>
</comment>
<feature type="domain" description="DUF4005" evidence="8">
    <location>
        <begin position="371"/>
        <end position="453"/>
    </location>
</feature>
<dbReference type="Proteomes" id="UP000001514">
    <property type="component" value="Unassembled WGS sequence"/>
</dbReference>
<evidence type="ECO:0000313" key="9">
    <source>
        <dbReference type="EMBL" id="EFJ34991.1"/>
    </source>
</evidence>
<dbReference type="Gramene" id="EFJ34991">
    <property type="protein sequence ID" value="EFJ34991"/>
    <property type="gene ID" value="SELMODRAFT_438938"/>
</dbReference>
<feature type="compositionally biased region" description="Basic and acidic residues" evidence="7">
    <location>
        <begin position="19"/>
        <end position="50"/>
    </location>
</feature>
<name>D8R0K7_SELML</name>
<dbReference type="GO" id="GO:0005737">
    <property type="term" value="C:cytoplasm"/>
    <property type="evidence" value="ECO:0007669"/>
    <property type="project" value="UniProtKB-SubCell"/>
</dbReference>
<keyword evidence="3" id="KW-0677">Repeat</keyword>
<dbReference type="PROSITE" id="PS50096">
    <property type="entry name" value="IQ"/>
    <property type="match status" value="2"/>
</dbReference>
<dbReference type="Pfam" id="PF13178">
    <property type="entry name" value="DUF4005"/>
    <property type="match status" value="1"/>
</dbReference>
<dbReference type="InterPro" id="IPR025064">
    <property type="entry name" value="DUF4005"/>
</dbReference>
<dbReference type="GO" id="GO:0005516">
    <property type="term" value="F:calmodulin binding"/>
    <property type="evidence" value="ECO:0007669"/>
    <property type="project" value="UniProtKB-KW"/>
</dbReference>
<evidence type="ECO:0000256" key="4">
    <source>
        <dbReference type="ARBA" id="ARBA00022860"/>
    </source>
</evidence>
<comment type="subcellular location">
    <subcellularLocation>
        <location evidence="1">Cytoplasm</location>
    </subcellularLocation>
</comment>
<organism evidence="10">
    <name type="scientific">Selaginella moellendorffii</name>
    <name type="common">Spikemoss</name>
    <dbReference type="NCBI Taxonomy" id="88036"/>
    <lineage>
        <taxon>Eukaryota</taxon>
        <taxon>Viridiplantae</taxon>
        <taxon>Streptophyta</taxon>
        <taxon>Embryophyta</taxon>
        <taxon>Tracheophyta</taxon>
        <taxon>Lycopodiopsida</taxon>
        <taxon>Selaginellales</taxon>
        <taxon>Selaginellaceae</taxon>
        <taxon>Selaginella</taxon>
    </lineage>
</organism>
<dbReference type="Pfam" id="PF00612">
    <property type="entry name" value="IQ"/>
    <property type="match status" value="1"/>
</dbReference>
<gene>
    <name evidence="9" type="ORF">SELMODRAFT_438938</name>
</gene>
<evidence type="ECO:0000256" key="7">
    <source>
        <dbReference type="SAM" id="MobiDB-lite"/>
    </source>
</evidence>
<sequence>MGKKKWFSAVKKAFGSPSKNEKEKTDTSSVKESEKLDNNNRKQIQDENQHQKKWNGATDDNSVLQTEDEQSKHAMAVAVATAAAAEAAVAAAQAAAAVVRLTGGRPSVHGGKPKEEWAAVKIQTAFRGYLARRALRALRGLVRLQALVRGHAVRRQATMTLRCMQALVRVQARVRARRVRMAEESQTLKNQVWQKRLEEQEALPDVETSVEVWDHSVKTAEEIQAKMQSKQEAAMKRERALAYAFSHQLWRSEPKDASAMYLDGDPEKSHWGWSWLERWMTARPWEGRAMEKDAPDGFSLKSTEDVVTKILEVDSGRFSSSGRRKQENELNSPSLTNKSNGNHTPSARGMLHSASPRSTRLVDDRTPRSTINNSLSAIAVKHPNNSSISSSVRDDESLASYPSVPSYMAPTESTRARSRSSSTPKQRPATPDKDAAKKRLSYPLADGVVPNSGPLRSSRNSGITQKSPGLKGKPGTGMSLQDSIGSDAPLLGEHTKRFR</sequence>
<evidence type="ECO:0000256" key="2">
    <source>
        <dbReference type="ARBA" id="ARBA00022490"/>
    </source>
</evidence>
<feature type="compositionally biased region" description="Polar residues" evidence="7">
    <location>
        <begin position="329"/>
        <end position="345"/>
    </location>
</feature>
<feature type="compositionally biased region" description="Polar residues" evidence="7">
    <location>
        <begin position="454"/>
        <end position="467"/>
    </location>
</feature>
<dbReference type="EMBL" id="GL377569">
    <property type="protein sequence ID" value="EFJ34991.1"/>
    <property type="molecule type" value="Genomic_DNA"/>
</dbReference>
<evidence type="ECO:0000256" key="1">
    <source>
        <dbReference type="ARBA" id="ARBA00004496"/>
    </source>
</evidence>
<evidence type="ECO:0000256" key="3">
    <source>
        <dbReference type="ARBA" id="ARBA00022737"/>
    </source>
</evidence>
<comment type="similarity">
    <text evidence="5">Belongs to the IQD family.</text>
</comment>
<feature type="region of interest" description="Disordered" evidence="7">
    <location>
        <begin position="1"/>
        <end position="58"/>
    </location>
</feature>
<keyword evidence="10" id="KW-1185">Reference proteome</keyword>
<keyword evidence="2" id="KW-0963">Cytoplasm</keyword>
<evidence type="ECO:0000259" key="8">
    <source>
        <dbReference type="Pfam" id="PF13178"/>
    </source>
</evidence>
<dbReference type="STRING" id="88036.D8R0K7"/>
<dbReference type="KEGG" id="smo:SELMODRAFT_438938"/>
<dbReference type="PANTHER" id="PTHR32295:SF33">
    <property type="entry name" value="PROTEIN IQ-DOMAIN 21"/>
    <property type="match status" value="1"/>
</dbReference>
<dbReference type="HOGENOM" id="CLU_024547_3_1_1"/>
<dbReference type="OrthoDB" id="1923765at2759"/>
<proteinExistence type="inferred from homology"/>
<dbReference type="FunFam" id="1.20.5.190:FF:000062">
    <property type="entry name" value="IQ-domain 11"/>
    <property type="match status" value="1"/>
</dbReference>
<dbReference type="InterPro" id="IPR000048">
    <property type="entry name" value="IQ_motif_EF-hand-BS"/>
</dbReference>
<dbReference type="SMART" id="SM00015">
    <property type="entry name" value="IQ"/>
    <property type="match status" value="2"/>
</dbReference>
<evidence type="ECO:0000313" key="10">
    <source>
        <dbReference type="Proteomes" id="UP000001514"/>
    </source>
</evidence>
<dbReference type="FunCoup" id="D8R0K7">
    <property type="interactions" value="1235"/>
</dbReference>
<protein>
    <recommendedName>
        <fullName evidence="8">DUF4005 domain-containing protein</fullName>
    </recommendedName>
</protein>
<dbReference type="Gene3D" id="1.20.5.190">
    <property type="match status" value="1"/>
</dbReference>
<evidence type="ECO:0000256" key="6">
    <source>
        <dbReference type="ARBA" id="ARBA00024378"/>
    </source>
</evidence>
<dbReference type="InParanoid" id="D8R0K7"/>
<feature type="region of interest" description="Disordered" evidence="7">
    <location>
        <begin position="317"/>
        <end position="499"/>
    </location>
</feature>
<evidence type="ECO:0000256" key="5">
    <source>
        <dbReference type="ARBA" id="ARBA00024341"/>
    </source>
</evidence>
<dbReference type="eggNOG" id="ENOG502QUAG">
    <property type="taxonomic scope" value="Eukaryota"/>
</dbReference>